<gene>
    <name evidence="2" type="ORF">SISNIDRAFT_294887</name>
</gene>
<feature type="region of interest" description="Disordered" evidence="1">
    <location>
        <begin position="93"/>
        <end position="144"/>
    </location>
</feature>
<keyword evidence="3" id="KW-1185">Reference proteome</keyword>
<protein>
    <submittedName>
        <fullName evidence="2">Uncharacterized protein</fullName>
    </submittedName>
</protein>
<evidence type="ECO:0000313" key="3">
    <source>
        <dbReference type="Proteomes" id="UP000076722"/>
    </source>
</evidence>
<dbReference type="Proteomes" id="UP000076722">
    <property type="component" value="Unassembled WGS sequence"/>
</dbReference>
<dbReference type="AlphaFoldDB" id="A0A164NJB9"/>
<reference evidence="2 3" key="1">
    <citation type="journal article" date="2016" name="Mol. Biol. Evol.">
        <title>Comparative Genomics of Early-Diverging Mushroom-Forming Fungi Provides Insights into the Origins of Lignocellulose Decay Capabilities.</title>
        <authorList>
            <person name="Nagy L.G."/>
            <person name="Riley R."/>
            <person name="Tritt A."/>
            <person name="Adam C."/>
            <person name="Daum C."/>
            <person name="Floudas D."/>
            <person name="Sun H."/>
            <person name="Yadav J.S."/>
            <person name="Pangilinan J."/>
            <person name="Larsson K.H."/>
            <person name="Matsuura K."/>
            <person name="Barry K."/>
            <person name="Labutti K."/>
            <person name="Kuo R."/>
            <person name="Ohm R.A."/>
            <person name="Bhattacharya S.S."/>
            <person name="Shirouzu T."/>
            <person name="Yoshinaga Y."/>
            <person name="Martin F.M."/>
            <person name="Grigoriev I.V."/>
            <person name="Hibbett D.S."/>
        </authorList>
    </citation>
    <scope>NUCLEOTIDE SEQUENCE [LARGE SCALE GENOMIC DNA]</scope>
    <source>
        <strain evidence="2 3">HHB9708</strain>
    </source>
</reference>
<evidence type="ECO:0000256" key="1">
    <source>
        <dbReference type="SAM" id="MobiDB-lite"/>
    </source>
</evidence>
<organism evidence="2 3">
    <name type="scientific">Sistotremastrum niveocremeum HHB9708</name>
    <dbReference type="NCBI Taxonomy" id="1314777"/>
    <lineage>
        <taxon>Eukaryota</taxon>
        <taxon>Fungi</taxon>
        <taxon>Dikarya</taxon>
        <taxon>Basidiomycota</taxon>
        <taxon>Agaricomycotina</taxon>
        <taxon>Agaricomycetes</taxon>
        <taxon>Sistotremastrales</taxon>
        <taxon>Sistotremastraceae</taxon>
        <taxon>Sertulicium</taxon>
        <taxon>Sertulicium niveocremeum</taxon>
    </lineage>
</organism>
<evidence type="ECO:0000313" key="2">
    <source>
        <dbReference type="EMBL" id="KZS87762.1"/>
    </source>
</evidence>
<name>A0A164NJB9_9AGAM</name>
<feature type="compositionally biased region" description="Basic residues" evidence="1">
    <location>
        <begin position="125"/>
        <end position="136"/>
    </location>
</feature>
<sequence length="229" mass="23607">MMDLTSNSTSMNGNSGPVYSATIPHQGSQFHSHPQTHYVMSSPRLATNAPISNLPFGIPAPSHPHPLTHQPHPQHHRINGDAVYTSDVSGSRIPNNNVHSGSGSGYHLSSSASASTATMGSMNGHIHHQGQGHGHGHGGSGLSGFTPANAGLAVGDHGQVSPVIMNSGMPMVMESGLGYMDHDDGVGVGAMAGMHTGNGIGGMNCQWGVKRETTVNPCSRIPYGGPQAF</sequence>
<accession>A0A164NJB9</accession>
<feature type="compositionally biased region" description="Low complexity" evidence="1">
    <location>
        <begin position="99"/>
        <end position="124"/>
    </location>
</feature>
<dbReference type="EMBL" id="KV419444">
    <property type="protein sequence ID" value="KZS87762.1"/>
    <property type="molecule type" value="Genomic_DNA"/>
</dbReference>
<proteinExistence type="predicted"/>